<protein>
    <submittedName>
        <fullName evidence="2">Uncharacterized protein</fullName>
    </submittedName>
</protein>
<reference evidence="2 3" key="1">
    <citation type="submission" date="2019-11" db="EMBL/GenBank/DDBJ databases">
        <title>Whole genome sequence of Oryza granulata.</title>
        <authorList>
            <person name="Li W."/>
        </authorList>
    </citation>
    <scope>NUCLEOTIDE SEQUENCE [LARGE SCALE GENOMIC DNA]</scope>
    <source>
        <strain evidence="3">cv. Menghai</strain>
        <tissue evidence="2">Leaf</tissue>
    </source>
</reference>
<dbReference type="EMBL" id="SPHZ02000006">
    <property type="protein sequence ID" value="KAF0914567.1"/>
    <property type="molecule type" value="Genomic_DNA"/>
</dbReference>
<evidence type="ECO:0000256" key="1">
    <source>
        <dbReference type="SAM" id="MobiDB-lite"/>
    </source>
</evidence>
<dbReference type="AlphaFoldDB" id="A0A6G1DPX9"/>
<keyword evidence="3" id="KW-1185">Reference proteome</keyword>
<proteinExistence type="predicted"/>
<evidence type="ECO:0000313" key="3">
    <source>
        <dbReference type="Proteomes" id="UP000479710"/>
    </source>
</evidence>
<sequence>MYSIPCLITVVVEEEGVQGERLPRPSAPDLAPPRESTNRSRYGGLLFYGRLSSSTQRGRSVVSAPGAGES</sequence>
<organism evidence="2 3">
    <name type="scientific">Oryza meyeriana var. granulata</name>
    <dbReference type="NCBI Taxonomy" id="110450"/>
    <lineage>
        <taxon>Eukaryota</taxon>
        <taxon>Viridiplantae</taxon>
        <taxon>Streptophyta</taxon>
        <taxon>Embryophyta</taxon>
        <taxon>Tracheophyta</taxon>
        <taxon>Spermatophyta</taxon>
        <taxon>Magnoliopsida</taxon>
        <taxon>Liliopsida</taxon>
        <taxon>Poales</taxon>
        <taxon>Poaceae</taxon>
        <taxon>BOP clade</taxon>
        <taxon>Oryzoideae</taxon>
        <taxon>Oryzeae</taxon>
        <taxon>Oryzinae</taxon>
        <taxon>Oryza</taxon>
        <taxon>Oryza meyeriana</taxon>
    </lineage>
</organism>
<name>A0A6G1DPX9_9ORYZ</name>
<feature type="region of interest" description="Disordered" evidence="1">
    <location>
        <begin position="17"/>
        <end position="42"/>
    </location>
</feature>
<gene>
    <name evidence="2" type="ORF">E2562_030372</name>
</gene>
<dbReference type="Proteomes" id="UP000479710">
    <property type="component" value="Unassembled WGS sequence"/>
</dbReference>
<accession>A0A6G1DPX9</accession>
<comment type="caution">
    <text evidence="2">The sequence shown here is derived from an EMBL/GenBank/DDBJ whole genome shotgun (WGS) entry which is preliminary data.</text>
</comment>
<evidence type="ECO:0000313" key="2">
    <source>
        <dbReference type="EMBL" id="KAF0914567.1"/>
    </source>
</evidence>